<evidence type="ECO:0000313" key="3">
    <source>
        <dbReference type="Proteomes" id="UP000023435"/>
    </source>
</evidence>
<keyword evidence="1" id="KW-0472">Membrane</keyword>
<keyword evidence="3" id="KW-1185">Reference proteome</keyword>
<protein>
    <recommendedName>
        <fullName evidence="4">Transmembrane protein</fullName>
    </recommendedName>
</protein>
<dbReference type="RefSeq" id="WP_036105377.1">
    <property type="nucleotide sequence ID" value="NZ_JAJA02000001.1"/>
</dbReference>
<dbReference type="EMBL" id="JAJA02000001">
    <property type="protein sequence ID" value="KWS05674.1"/>
    <property type="molecule type" value="Genomic_DNA"/>
</dbReference>
<evidence type="ECO:0000313" key="2">
    <source>
        <dbReference type="EMBL" id="KWS05674.1"/>
    </source>
</evidence>
<dbReference type="OrthoDB" id="6028364at2"/>
<keyword evidence="1" id="KW-1133">Transmembrane helix</keyword>
<name>A0A108UAR2_9GAMM</name>
<accession>A0A108UAR2</accession>
<evidence type="ECO:0000256" key="1">
    <source>
        <dbReference type="SAM" id="Phobius"/>
    </source>
</evidence>
<reference evidence="2 3" key="1">
    <citation type="journal article" date="2014" name="Genome Announc.">
        <title>Draft Genome Sequence of Lysobacter capsici AZ78, a Bacterium Antagonistic to Plant-Pathogenic Oomycetes.</title>
        <authorList>
            <person name="Puopolo G."/>
            <person name="Sonego P."/>
            <person name="Engelen K."/>
            <person name="Pertot I."/>
        </authorList>
    </citation>
    <scope>NUCLEOTIDE SEQUENCE [LARGE SCALE GENOMIC DNA]</scope>
    <source>
        <strain evidence="2 3">AZ78</strain>
    </source>
</reference>
<evidence type="ECO:0008006" key="4">
    <source>
        <dbReference type="Google" id="ProtNLM"/>
    </source>
</evidence>
<gene>
    <name evidence="2" type="ORF">AZ78_3226</name>
</gene>
<proteinExistence type="predicted"/>
<organism evidence="2 3">
    <name type="scientific">Lysobacter capsici AZ78</name>
    <dbReference type="NCBI Taxonomy" id="1444315"/>
    <lineage>
        <taxon>Bacteria</taxon>
        <taxon>Pseudomonadati</taxon>
        <taxon>Pseudomonadota</taxon>
        <taxon>Gammaproteobacteria</taxon>
        <taxon>Lysobacterales</taxon>
        <taxon>Lysobacteraceae</taxon>
        <taxon>Lysobacter</taxon>
    </lineage>
</organism>
<feature type="transmembrane region" description="Helical" evidence="1">
    <location>
        <begin position="27"/>
        <end position="47"/>
    </location>
</feature>
<keyword evidence="1" id="KW-0812">Transmembrane</keyword>
<comment type="caution">
    <text evidence="2">The sequence shown here is derived from an EMBL/GenBank/DDBJ whole genome shotgun (WGS) entry which is preliminary data.</text>
</comment>
<dbReference type="AlphaFoldDB" id="A0A108UAR2"/>
<feature type="transmembrane region" description="Helical" evidence="1">
    <location>
        <begin position="87"/>
        <end position="108"/>
    </location>
</feature>
<feature type="transmembrane region" description="Helical" evidence="1">
    <location>
        <begin position="59"/>
        <end position="80"/>
    </location>
</feature>
<dbReference type="Proteomes" id="UP000023435">
    <property type="component" value="Unassembled WGS sequence"/>
</dbReference>
<sequence>MNFETPNPSTPPPVDPRLAGRHRGARICAIACLVLVLLLAAASVVFIGTDRFGCWGGAYLFLASLLVLGIPSLILLLVTAWLRAYELLWLGAAIGLSYFAVEVITSLLPPVLCSGSG</sequence>